<dbReference type="AlphaFoldDB" id="A0A182T9H5"/>
<protein>
    <recommendedName>
        <fullName evidence="2">INO80 complex subunit E N-terminal domain-containing protein</fullName>
    </recommendedName>
</protein>
<evidence type="ECO:0000313" key="4">
    <source>
        <dbReference type="Proteomes" id="UP000075901"/>
    </source>
</evidence>
<evidence type="ECO:0000313" key="3">
    <source>
        <dbReference type="EnsemblMetazoa" id="AMAM022346-PA"/>
    </source>
</evidence>
<proteinExistence type="predicted"/>
<sequence length="286" mass="33075">MLEGWYCRTMNEEAQRKSPLMTMIEQSQPNALMSLMNEEAQHMNPMISMINDEPQQQTSSMLSLLNEEQQQQNSMMTTLNEQPTMDVSSSVEDDTDEDESGTFDIDYKEMYTDLKKKMKILINENVYFKHSLRSHQKRLLKIIRDRSFLLDQLLKYQYPDVSSSDSDETVESDDSHQLDQVELQQLQQHILFQPSTFVQQPAVSSAYQFPLSMMSQVPTELLATASYAEMDVSPGDDVSMESQMTKEELERHLQSRQTMPQVIPEGELPIEMFNNNSSTEPNDQLN</sequence>
<evidence type="ECO:0000256" key="1">
    <source>
        <dbReference type="SAM" id="MobiDB-lite"/>
    </source>
</evidence>
<name>A0A182T9H5_9DIPT</name>
<dbReference type="Proteomes" id="UP000075901">
    <property type="component" value="Unassembled WGS sequence"/>
</dbReference>
<feature type="compositionally biased region" description="Acidic residues" evidence="1">
    <location>
        <begin position="91"/>
        <end position="101"/>
    </location>
</feature>
<dbReference type="GO" id="GO:0031011">
    <property type="term" value="C:Ino80 complex"/>
    <property type="evidence" value="ECO:0007669"/>
    <property type="project" value="InterPro"/>
</dbReference>
<dbReference type="GO" id="GO:0006338">
    <property type="term" value="P:chromatin remodeling"/>
    <property type="evidence" value="ECO:0007669"/>
    <property type="project" value="InterPro"/>
</dbReference>
<dbReference type="PANTHER" id="PTHR21812:SF1">
    <property type="entry name" value="INO80 COMPLEX SUBUNIT E"/>
    <property type="match status" value="1"/>
</dbReference>
<keyword evidence="4" id="KW-1185">Reference proteome</keyword>
<accession>A0A182T9H5</accession>
<feature type="region of interest" description="Disordered" evidence="1">
    <location>
        <begin position="81"/>
        <end position="101"/>
    </location>
</feature>
<organism evidence="3 4">
    <name type="scientific">Anopheles maculatus</name>
    <dbReference type="NCBI Taxonomy" id="74869"/>
    <lineage>
        <taxon>Eukaryota</taxon>
        <taxon>Metazoa</taxon>
        <taxon>Ecdysozoa</taxon>
        <taxon>Arthropoda</taxon>
        <taxon>Hexapoda</taxon>
        <taxon>Insecta</taxon>
        <taxon>Pterygota</taxon>
        <taxon>Neoptera</taxon>
        <taxon>Endopterygota</taxon>
        <taxon>Diptera</taxon>
        <taxon>Nematocera</taxon>
        <taxon>Culicoidea</taxon>
        <taxon>Culicidae</taxon>
        <taxon>Anophelinae</taxon>
        <taxon>Anopheles</taxon>
        <taxon>Anopheles maculatus group</taxon>
    </lineage>
</organism>
<reference evidence="3" key="2">
    <citation type="submission" date="2020-05" db="UniProtKB">
        <authorList>
            <consortium name="EnsemblMetazoa"/>
        </authorList>
    </citation>
    <scope>IDENTIFICATION</scope>
    <source>
        <strain evidence="3">maculatus3</strain>
    </source>
</reference>
<dbReference type="InterPro" id="IPR026678">
    <property type="entry name" value="INO80E"/>
</dbReference>
<dbReference type="PANTHER" id="PTHR21812">
    <property type="entry name" value="INO80 COMPLEX SUBUNIT E"/>
    <property type="match status" value="1"/>
</dbReference>
<dbReference type="VEuPathDB" id="VectorBase:AMAM022346"/>
<dbReference type="InterPro" id="IPR056515">
    <property type="entry name" value="INO80E_N"/>
</dbReference>
<reference evidence="4" key="1">
    <citation type="submission" date="2013-09" db="EMBL/GenBank/DDBJ databases">
        <title>The Genome Sequence of Anopheles maculatus species B.</title>
        <authorList>
            <consortium name="The Broad Institute Genomics Platform"/>
            <person name="Neafsey D.E."/>
            <person name="Besansky N."/>
            <person name="Howell P."/>
            <person name="Walton C."/>
            <person name="Young S.K."/>
            <person name="Zeng Q."/>
            <person name="Gargeya S."/>
            <person name="Fitzgerald M."/>
            <person name="Haas B."/>
            <person name="Abouelleil A."/>
            <person name="Allen A.W."/>
            <person name="Alvarado L."/>
            <person name="Arachchi H.M."/>
            <person name="Berlin A.M."/>
            <person name="Chapman S.B."/>
            <person name="Gainer-Dewar J."/>
            <person name="Goldberg J."/>
            <person name="Griggs A."/>
            <person name="Gujja S."/>
            <person name="Hansen M."/>
            <person name="Howarth C."/>
            <person name="Imamovic A."/>
            <person name="Ireland A."/>
            <person name="Larimer J."/>
            <person name="McCowan C."/>
            <person name="Murphy C."/>
            <person name="Pearson M."/>
            <person name="Poon T.W."/>
            <person name="Priest M."/>
            <person name="Roberts A."/>
            <person name="Saif S."/>
            <person name="Shea T."/>
            <person name="Sisk P."/>
            <person name="Sykes S."/>
            <person name="Wortman J."/>
            <person name="Nusbaum C."/>
            <person name="Birren B."/>
        </authorList>
    </citation>
    <scope>NUCLEOTIDE SEQUENCE [LARGE SCALE GENOMIC DNA]</scope>
    <source>
        <strain evidence="4">maculatus3</strain>
    </source>
</reference>
<feature type="domain" description="INO80 complex subunit E N-terminal" evidence="2">
    <location>
        <begin position="106"/>
        <end position="153"/>
    </location>
</feature>
<dbReference type="Pfam" id="PF24237">
    <property type="entry name" value="INO80E"/>
    <property type="match status" value="1"/>
</dbReference>
<evidence type="ECO:0000259" key="2">
    <source>
        <dbReference type="Pfam" id="PF24237"/>
    </source>
</evidence>
<dbReference type="EnsemblMetazoa" id="AMAM022346-RA">
    <property type="protein sequence ID" value="AMAM022346-PA"/>
    <property type="gene ID" value="AMAM022346"/>
</dbReference>